<dbReference type="SUPFAM" id="SSF57667">
    <property type="entry name" value="beta-beta-alpha zinc fingers"/>
    <property type="match status" value="1"/>
</dbReference>
<evidence type="ECO:0000256" key="9">
    <source>
        <dbReference type="SAM" id="MobiDB-lite"/>
    </source>
</evidence>
<organism evidence="11 12">
    <name type="scientific">Kluyveromyces dobzhanskii CBS 2104</name>
    <dbReference type="NCBI Taxonomy" id="1427455"/>
    <lineage>
        <taxon>Eukaryota</taxon>
        <taxon>Fungi</taxon>
        <taxon>Dikarya</taxon>
        <taxon>Ascomycota</taxon>
        <taxon>Saccharomycotina</taxon>
        <taxon>Saccharomycetes</taxon>
        <taxon>Saccharomycetales</taxon>
        <taxon>Saccharomycetaceae</taxon>
        <taxon>Kluyveromyces</taxon>
    </lineage>
</organism>
<feature type="compositionally biased region" description="Basic residues" evidence="9">
    <location>
        <begin position="232"/>
        <end position="242"/>
    </location>
</feature>
<dbReference type="GO" id="GO:2000218">
    <property type="term" value="P:negative regulation of invasive growth in response to glucose limitation"/>
    <property type="evidence" value="ECO:0007669"/>
    <property type="project" value="UniProtKB-ARBA"/>
</dbReference>
<evidence type="ECO:0000256" key="2">
    <source>
        <dbReference type="ARBA" id="ARBA00022491"/>
    </source>
</evidence>
<evidence type="ECO:0000256" key="4">
    <source>
        <dbReference type="ARBA" id="ARBA00022737"/>
    </source>
</evidence>
<dbReference type="OrthoDB" id="6365676at2759"/>
<evidence type="ECO:0000256" key="7">
    <source>
        <dbReference type="ARBA" id="ARBA00023242"/>
    </source>
</evidence>
<evidence type="ECO:0000256" key="8">
    <source>
        <dbReference type="PROSITE-ProRule" id="PRU00042"/>
    </source>
</evidence>
<feature type="domain" description="C2H2-type" evidence="10">
    <location>
        <begin position="271"/>
        <end position="298"/>
    </location>
</feature>
<dbReference type="GO" id="GO:0000981">
    <property type="term" value="F:DNA-binding transcription factor activity, RNA polymerase II-specific"/>
    <property type="evidence" value="ECO:0007669"/>
    <property type="project" value="TreeGrafter"/>
</dbReference>
<dbReference type="GO" id="GO:0000978">
    <property type="term" value="F:RNA polymerase II cis-regulatory region sequence-specific DNA binding"/>
    <property type="evidence" value="ECO:0007669"/>
    <property type="project" value="TreeGrafter"/>
</dbReference>
<evidence type="ECO:0000256" key="3">
    <source>
        <dbReference type="ARBA" id="ARBA00022723"/>
    </source>
</evidence>
<evidence type="ECO:0000259" key="10">
    <source>
        <dbReference type="PROSITE" id="PS50157"/>
    </source>
</evidence>
<dbReference type="InterPro" id="IPR036236">
    <property type="entry name" value="Znf_C2H2_sf"/>
</dbReference>
<comment type="caution">
    <text evidence="11">The sequence shown here is derived from an EMBL/GenBank/DDBJ whole genome shotgun (WGS) entry which is preliminary data.</text>
</comment>
<protein>
    <submittedName>
        <fullName evidence="11">WGS project CCBQ000000000 data, contig 00058</fullName>
    </submittedName>
</protein>
<sequence length="337" mass="36472">MSVVDQKIPLMSGFDMGGSTSGCANANKNSFNDVPSPGHGHGQFVQDQYGGPMSQSYSIVGSSLGQHGAKPVLPPLYTAIHNPYASLPMMGAPHQARSSSSLSISSTATGSSSLLPIVHPLPIVSVEQQAKRTLDRFLFTGPGPSHTQPRFINQNHYVMGSDLALPSLQQQKPSFSSPTASLPSFEEQKLEAPNRGLASDNAAPHLNIAGSMNSPTNSSPNSSSKSTPVAPKSKRASRQGRKAKADHQHDIQGIPKKSTNKDLPLAERRKYICKICSRGFTTSGHLARHNRIHTGEKRHKCQFPSCHQRFSRHDNCIQHYRTHFKNNSSPDEPSTNA</sequence>
<dbReference type="PANTHER" id="PTHR23235:SF120">
    <property type="entry name" value="KRUPPEL-LIKE FACTOR 15"/>
    <property type="match status" value="1"/>
</dbReference>
<dbReference type="GO" id="GO:0005634">
    <property type="term" value="C:nucleus"/>
    <property type="evidence" value="ECO:0007669"/>
    <property type="project" value="UniProtKB-SubCell"/>
</dbReference>
<keyword evidence="4" id="KW-0677">Repeat</keyword>
<evidence type="ECO:0000256" key="1">
    <source>
        <dbReference type="ARBA" id="ARBA00004123"/>
    </source>
</evidence>
<name>A0A0A8LDC7_9SACH</name>
<dbReference type="PROSITE" id="PS50157">
    <property type="entry name" value="ZINC_FINGER_C2H2_2"/>
    <property type="match status" value="2"/>
</dbReference>
<dbReference type="InterPro" id="IPR013087">
    <property type="entry name" value="Znf_C2H2_type"/>
</dbReference>
<evidence type="ECO:0000313" key="12">
    <source>
        <dbReference type="Proteomes" id="UP000031516"/>
    </source>
</evidence>
<reference evidence="11 12" key="1">
    <citation type="submission" date="2014-03" db="EMBL/GenBank/DDBJ databases">
        <title>The genome of Kluyveromyces dobzhanskii.</title>
        <authorList>
            <person name="Nystedt B."/>
            <person name="Astrom S."/>
        </authorList>
    </citation>
    <scope>NUCLEOTIDE SEQUENCE [LARGE SCALE GENOMIC DNA]</scope>
    <source>
        <strain evidence="11 12">CBS 2104</strain>
    </source>
</reference>
<keyword evidence="12" id="KW-1185">Reference proteome</keyword>
<keyword evidence="2" id="KW-0678">Repressor</keyword>
<dbReference type="GO" id="GO:0043709">
    <property type="term" value="P:cell adhesion involved in single-species biofilm formation"/>
    <property type="evidence" value="ECO:0007669"/>
    <property type="project" value="UniProtKB-ARBA"/>
</dbReference>
<dbReference type="PROSITE" id="PS00028">
    <property type="entry name" value="ZINC_FINGER_C2H2_1"/>
    <property type="match status" value="2"/>
</dbReference>
<dbReference type="SMART" id="SM00355">
    <property type="entry name" value="ZnF_C2H2"/>
    <property type="match status" value="2"/>
</dbReference>
<evidence type="ECO:0000313" key="11">
    <source>
        <dbReference type="EMBL" id="CDO96223.1"/>
    </source>
</evidence>
<dbReference type="GO" id="GO:2000221">
    <property type="term" value="P:negative regulation of pseudohyphal growth"/>
    <property type="evidence" value="ECO:0007669"/>
    <property type="project" value="UniProtKB-ARBA"/>
</dbReference>
<comment type="subcellular location">
    <subcellularLocation>
        <location evidence="1">Nucleus</location>
    </subcellularLocation>
</comment>
<dbReference type="FunFam" id="3.30.160.60:FF:001382">
    <property type="entry name" value="Transcriptional repressor"/>
    <property type="match status" value="1"/>
</dbReference>
<dbReference type="PANTHER" id="PTHR23235">
    <property type="entry name" value="KRUEPPEL-LIKE TRANSCRIPTION FACTOR"/>
    <property type="match status" value="1"/>
</dbReference>
<gene>
    <name evidence="11" type="ORF">KLDO_g4435</name>
</gene>
<feature type="region of interest" description="Disordered" evidence="9">
    <location>
        <begin position="169"/>
        <end position="261"/>
    </location>
</feature>
<keyword evidence="6" id="KW-0862">Zinc</keyword>
<proteinExistence type="predicted"/>
<dbReference type="Proteomes" id="UP000031516">
    <property type="component" value="Unassembled WGS sequence"/>
</dbReference>
<dbReference type="EMBL" id="CCBQ010000047">
    <property type="protein sequence ID" value="CDO96223.1"/>
    <property type="molecule type" value="Genomic_DNA"/>
</dbReference>
<evidence type="ECO:0000256" key="6">
    <source>
        <dbReference type="ARBA" id="ARBA00022833"/>
    </source>
</evidence>
<dbReference type="AlphaFoldDB" id="A0A0A8LDC7"/>
<dbReference type="GO" id="GO:0000122">
    <property type="term" value="P:negative regulation of transcription by RNA polymerase II"/>
    <property type="evidence" value="ECO:0007669"/>
    <property type="project" value="UniProtKB-ARBA"/>
</dbReference>
<feature type="compositionally biased region" description="Low complexity" evidence="9">
    <location>
        <begin position="211"/>
        <end position="228"/>
    </location>
</feature>
<feature type="domain" description="C2H2-type" evidence="10">
    <location>
        <begin position="299"/>
        <end position="328"/>
    </location>
</feature>
<accession>A0A0A8LDC7</accession>
<dbReference type="GO" id="GO:0008270">
    <property type="term" value="F:zinc ion binding"/>
    <property type="evidence" value="ECO:0007669"/>
    <property type="project" value="UniProtKB-KW"/>
</dbReference>
<dbReference type="Gene3D" id="3.30.160.60">
    <property type="entry name" value="Classic Zinc Finger"/>
    <property type="match status" value="2"/>
</dbReference>
<keyword evidence="5 8" id="KW-0863">Zinc-finger</keyword>
<keyword evidence="7" id="KW-0539">Nucleus</keyword>
<evidence type="ECO:0000256" key="5">
    <source>
        <dbReference type="ARBA" id="ARBA00022771"/>
    </source>
</evidence>
<feature type="compositionally biased region" description="Polar residues" evidence="9">
    <location>
        <begin position="169"/>
        <end position="182"/>
    </location>
</feature>
<keyword evidence="3" id="KW-0479">Metal-binding</keyword>